<dbReference type="PANTHER" id="PTHR10584:SF157">
    <property type="entry name" value="SULFOFRUCTOSE KINASE"/>
    <property type="match status" value="1"/>
</dbReference>
<dbReference type="InterPro" id="IPR002173">
    <property type="entry name" value="Carboh/pur_kinase_PfkB_CS"/>
</dbReference>
<proteinExistence type="predicted"/>
<dbReference type="GO" id="GO:0016301">
    <property type="term" value="F:kinase activity"/>
    <property type="evidence" value="ECO:0007669"/>
    <property type="project" value="UniProtKB-KW"/>
</dbReference>
<evidence type="ECO:0000259" key="4">
    <source>
        <dbReference type="Pfam" id="PF00294"/>
    </source>
</evidence>
<feature type="region of interest" description="Disordered" evidence="3">
    <location>
        <begin position="314"/>
        <end position="335"/>
    </location>
</feature>
<evidence type="ECO:0000256" key="3">
    <source>
        <dbReference type="SAM" id="MobiDB-lite"/>
    </source>
</evidence>
<dbReference type="Pfam" id="PF00294">
    <property type="entry name" value="PfkB"/>
    <property type="match status" value="1"/>
</dbReference>
<keyword evidence="6" id="KW-1185">Reference proteome</keyword>
<keyword evidence="1" id="KW-0808">Transferase</keyword>
<dbReference type="SUPFAM" id="SSF53613">
    <property type="entry name" value="Ribokinase-like"/>
    <property type="match status" value="1"/>
</dbReference>
<sequence length="377" mass="39346">MRAVFSGLTTVDVIHRLDHAPDPTVKVTSTDFTLAAGGPATNAAVAYAALDAIAHDLMPTAAHPLNAPLLLTALGTGASSELLRADLQVAGLSILDATDRAAGQSTPTESEPAISSIIEHPEGRMVASTNARVAVDTAAARSLLDEALAPAHLPPSSSAADVAVVLIDGHNPALADLALRVGTASYTQSVDSDGDPFAALEDKPSHLRVLDGGSWKPWLMPLLGFVDVAVLSADFLPPLVPAGDAQAIADFLRGFGITRTIRTNGPGPVQWWWDGERGEVPVPQVNAISTMGAGDIFHGAFAWALAQHRIEGHDRLGGSESRQSARSAHSNNEATPATPVACIEFAAQVAALSTTHFGTRSWREDPALRDLVAEHRN</sequence>
<dbReference type="EMBL" id="RQZF01000015">
    <property type="protein sequence ID" value="RRC94497.1"/>
    <property type="molecule type" value="Genomic_DNA"/>
</dbReference>
<dbReference type="PROSITE" id="PS00584">
    <property type="entry name" value="PFKB_KINASES_2"/>
    <property type="match status" value="1"/>
</dbReference>
<evidence type="ECO:0000256" key="2">
    <source>
        <dbReference type="ARBA" id="ARBA00022777"/>
    </source>
</evidence>
<organism evidence="5 6">
    <name type="scientific">Schaalia canis</name>
    <dbReference type="NCBI Taxonomy" id="100469"/>
    <lineage>
        <taxon>Bacteria</taxon>
        <taxon>Bacillati</taxon>
        <taxon>Actinomycetota</taxon>
        <taxon>Actinomycetes</taxon>
        <taxon>Actinomycetales</taxon>
        <taxon>Actinomycetaceae</taxon>
        <taxon>Schaalia</taxon>
    </lineage>
</organism>
<evidence type="ECO:0000313" key="6">
    <source>
        <dbReference type="Proteomes" id="UP000280444"/>
    </source>
</evidence>
<keyword evidence="2 5" id="KW-0418">Kinase</keyword>
<name>A0A3P1SC18_9ACTO</name>
<feature type="compositionally biased region" description="Polar residues" evidence="3">
    <location>
        <begin position="320"/>
        <end position="335"/>
    </location>
</feature>
<dbReference type="OrthoDB" id="9795789at2"/>
<dbReference type="InterPro" id="IPR011611">
    <property type="entry name" value="PfkB_dom"/>
</dbReference>
<comment type="caution">
    <text evidence="5">The sequence shown here is derived from an EMBL/GenBank/DDBJ whole genome shotgun (WGS) entry which is preliminary data.</text>
</comment>
<dbReference type="Gene3D" id="3.40.1190.20">
    <property type="match status" value="1"/>
</dbReference>
<evidence type="ECO:0000313" key="5">
    <source>
        <dbReference type="EMBL" id="RRC94497.1"/>
    </source>
</evidence>
<evidence type="ECO:0000256" key="1">
    <source>
        <dbReference type="ARBA" id="ARBA00022679"/>
    </source>
</evidence>
<dbReference type="PANTHER" id="PTHR10584">
    <property type="entry name" value="SUGAR KINASE"/>
    <property type="match status" value="1"/>
</dbReference>
<dbReference type="InterPro" id="IPR029056">
    <property type="entry name" value="Ribokinase-like"/>
</dbReference>
<dbReference type="AlphaFoldDB" id="A0A3P1SC18"/>
<dbReference type="GO" id="GO:0005829">
    <property type="term" value="C:cytosol"/>
    <property type="evidence" value="ECO:0007669"/>
    <property type="project" value="TreeGrafter"/>
</dbReference>
<dbReference type="Proteomes" id="UP000280444">
    <property type="component" value="Unassembled WGS sequence"/>
</dbReference>
<protein>
    <submittedName>
        <fullName evidence="5">Kinase</fullName>
    </submittedName>
</protein>
<accession>A0A3P1SC18</accession>
<reference evidence="5 6" key="1">
    <citation type="submission" date="2018-11" db="EMBL/GenBank/DDBJ databases">
        <title>Genomes From Bacteria Associated with the Canine Oral Cavity: a Test Case for Automated Genome-Based Taxonomic Assignment.</title>
        <authorList>
            <person name="Coil D.A."/>
            <person name="Jospin G."/>
            <person name="Darling A.E."/>
            <person name="Wallis C."/>
            <person name="Davis I.J."/>
            <person name="Harris S."/>
            <person name="Eisen J.A."/>
            <person name="Holcombe L.J."/>
            <person name="O'Flynn C."/>
        </authorList>
    </citation>
    <scope>NUCLEOTIDE SEQUENCE [LARGE SCALE GENOMIC DNA]</scope>
    <source>
        <strain evidence="5 6">OH770</strain>
    </source>
</reference>
<feature type="domain" description="Carbohydrate kinase PfkB" evidence="4">
    <location>
        <begin position="254"/>
        <end position="361"/>
    </location>
</feature>
<gene>
    <name evidence="5" type="ORF">EII11_10020</name>
</gene>